<dbReference type="GO" id="GO:0046872">
    <property type="term" value="F:metal ion binding"/>
    <property type="evidence" value="ECO:0007669"/>
    <property type="project" value="UniProtKB-KW"/>
</dbReference>
<sequence>MNEQLIESISFQLISNIGTAKSFIMEALYSAKAGNFELADKKLKEADQYFTEGHKIHASLIQKEASGEKLNFSLLIMHAEDQLMSTETIRELVKEMIDIYRKIQK</sequence>
<evidence type="ECO:0000256" key="4">
    <source>
        <dbReference type="ARBA" id="ARBA00022683"/>
    </source>
</evidence>
<evidence type="ECO:0000256" key="3">
    <source>
        <dbReference type="ARBA" id="ARBA00022679"/>
    </source>
</evidence>
<dbReference type="GO" id="GO:0009401">
    <property type="term" value="P:phosphoenolpyruvate-dependent sugar phosphotransferase system"/>
    <property type="evidence" value="ECO:0007669"/>
    <property type="project" value="UniProtKB-KW"/>
</dbReference>
<dbReference type="EMBL" id="FUWV01000005">
    <property type="protein sequence ID" value="SJZ60526.1"/>
    <property type="molecule type" value="Genomic_DNA"/>
</dbReference>
<evidence type="ECO:0000256" key="1">
    <source>
        <dbReference type="ARBA" id="ARBA00022448"/>
    </source>
</evidence>
<evidence type="ECO:0000256" key="2">
    <source>
        <dbReference type="ARBA" id="ARBA00022597"/>
    </source>
</evidence>
<comment type="cofactor">
    <cofactor evidence="6">
        <name>Mg(2+)</name>
        <dbReference type="ChEBI" id="CHEBI:18420"/>
    </cofactor>
    <text evidence="6">Binds 1 Mg(2+) ion per trimer.</text>
</comment>
<keyword evidence="6" id="KW-0479">Metal-binding</keyword>
<proteinExistence type="predicted"/>
<dbReference type="RefSeq" id="WP_087678608.1">
    <property type="nucleotide sequence ID" value="NZ_FUWV01000005.1"/>
</dbReference>
<dbReference type="Pfam" id="PF02255">
    <property type="entry name" value="PTS_IIA"/>
    <property type="match status" value="1"/>
</dbReference>
<dbReference type="InterPro" id="IPR036542">
    <property type="entry name" value="PTS_IIA_lac/cel_sf"/>
</dbReference>
<keyword evidence="4" id="KW-0598">Phosphotransferase system</keyword>
<dbReference type="PROSITE" id="PS51095">
    <property type="entry name" value="PTS_EIIA_TYPE_3"/>
    <property type="match status" value="1"/>
</dbReference>
<dbReference type="InterPro" id="IPR003188">
    <property type="entry name" value="PTS_IIA_lac/cel"/>
</dbReference>
<dbReference type="PIRSF" id="PIRSF000699">
    <property type="entry name" value="PTS_IILac_III"/>
    <property type="match status" value="1"/>
</dbReference>
<keyword evidence="2" id="KW-0762">Sugar transport</keyword>
<evidence type="ECO:0000256" key="5">
    <source>
        <dbReference type="PIRSR" id="PIRSR000699-1"/>
    </source>
</evidence>
<dbReference type="PANTHER" id="PTHR34382:SF10">
    <property type="entry name" value="PTS SYSTEM OLIGO-BETA-MANNOSIDE-SPECIFIC EIIA COMPONENT"/>
    <property type="match status" value="1"/>
</dbReference>
<evidence type="ECO:0000313" key="9">
    <source>
        <dbReference type="Proteomes" id="UP000196365"/>
    </source>
</evidence>
<protein>
    <submittedName>
        <fullName evidence="8">PTS system, cellobiose-specific IIA component</fullName>
    </submittedName>
</protein>
<dbReference type="Proteomes" id="UP000196365">
    <property type="component" value="Unassembled WGS sequence"/>
</dbReference>
<evidence type="ECO:0000256" key="6">
    <source>
        <dbReference type="PIRSR" id="PIRSR000699-2"/>
    </source>
</evidence>
<keyword evidence="1" id="KW-0813">Transport</keyword>
<dbReference type="CDD" id="cd00215">
    <property type="entry name" value="PTS_IIA_lac"/>
    <property type="match status" value="1"/>
</dbReference>
<evidence type="ECO:0000256" key="7">
    <source>
        <dbReference type="PROSITE-ProRule" id="PRU00418"/>
    </source>
</evidence>
<dbReference type="SUPFAM" id="SSF46973">
    <property type="entry name" value="Enzyme IIa from lactose specific PTS, IIa-lac"/>
    <property type="match status" value="1"/>
</dbReference>
<gene>
    <name evidence="8" type="ORF">SAMN02745973_01165</name>
</gene>
<name>A0A1T4M0V5_9FIRM</name>
<keyword evidence="3" id="KW-0808">Transferase</keyword>
<dbReference type="GO" id="GO:0016740">
    <property type="term" value="F:transferase activity"/>
    <property type="evidence" value="ECO:0007669"/>
    <property type="project" value="UniProtKB-KW"/>
</dbReference>
<reference evidence="8 9" key="1">
    <citation type="submission" date="2017-02" db="EMBL/GenBank/DDBJ databases">
        <authorList>
            <person name="Peterson S.W."/>
        </authorList>
    </citation>
    <scope>NUCLEOTIDE SEQUENCE [LARGE SCALE GENOMIC DNA]</scope>
    <source>
        <strain evidence="8 9">DSM 15102</strain>
    </source>
</reference>
<dbReference type="Gene3D" id="1.20.58.80">
    <property type="entry name" value="Phosphotransferase system, lactose/cellobiose-type IIA subunit"/>
    <property type="match status" value="1"/>
</dbReference>
<feature type="active site" description="Tele-phosphohistidine intermediate" evidence="5">
    <location>
        <position position="78"/>
    </location>
</feature>
<dbReference type="AlphaFoldDB" id="A0A1T4M0V5"/>
<accession>A0A1T4M0V5</accession>
<keyword evidence="9" id="KW-1185">Reference proteome</keyword>
<keyword evidence="6" id="KW-0460">Magnesium</keyword>
<feature type="binding site" evidence="6">
    <location>
        <position position="81"/>
    </location>
    <ligand>
        <name>Mg(2+)</name>
        <dbReference type="ChEBI" id="CHEBI:18420"/>
        <note>ligand shared between all trimeric partners</note>
    </ligand>
</feature>
<organism evidence="8 9">
    <name type="scientific">Garciella nitratireducens DSM 15102</name>
    <dbReference type="NCBI Taxonomy" id="1121911"/>
    <lineage>
        <taxon>Bacteria</taxon>
        <taxon>Bacillati</taxon>
        <taxon>Bacillota</taxon>
        <taxon>Clostridia</taxon>
        <taxon>Eubacteriales</taxon>
        <taxon>Eubacteriaceae</taxon>
        <taxon>Garciella</taxon>
    </lineage>
</organism>
<dbReference type="OrthoDB" id="389577at2"/>
<dbReference type="PANTHER" id="PTHR34382">
    <property type="entry name" value="PTS SYSTEM N,N'-DIACETYLCHITOBIOSE-SPECIFIC EIIA COMPONENT"/>
    <property type="match status" value="1"/>
</dbReference>
<feature type="modified residue" description="Phosphohistidine; by HPr" evidence="7">
    <location>
        <position position="78"/>
    </location>
</feature>
<evidence type="ECO:0000313" key="8">
    <source>
        <dbReference type="EMBL" id="SJZ60526.1"/>
    </source>
</evidence>